<evidence type="ECO:0000313" key="3">
    <source>
        <dbReference type="EMBL" id="ORX47041.1"/>
    </source>
</evidence>
<dbReference type="EMBL" id="MCGT01000035">
    <property type="protein sequence ID" value="ORX47040.1"/>
    <property type="molecule type" value="Genomic_DNA"/>
</dbReference>
<evidence type="ECO:0000313" key="2">
    <source>
        <dbReference type="EMBL" id="ORX47040.1"/>
    </source>
</evidence>
<reference evidence="3 4" key="1">
    <citation type="submission" date="2016-07" db="EMBL/GenBank/DDBJ databases">
        <title>Pervasive Adenine N6-methylation of Active Genes in Fungi.</title>
        <authorList>
            <consortium name="DOE Joint Genome Institute"/>
            <person name="Mondo S.J."/>
            <person name="Dannebaum R.O."/>
            <person name="Kuo R.C."/>
            <person name="Labutti K."/>
            <person name="Haridas S."/>
            <person name="Kuo A."/>
            <person name="Salamov A."/>
            <person name="Ahrendt S.R."/>
            <person name="Lipzen A."/>
            <person name="Sullivan W."/>
            <person name="Andreopoulos W.B."/>
            <person name="Clum A."/>
            <person name="Lindquist E."/>
            <person name="Daum C."/>
            <person name="Ramamoorthy G.K."/>
            <person name="Gryganskyi A."/>
            <person name="Culley D."/>
            <person name="Magnuson J.K."/>
            <person name="James T.Y."/>
            <person name="O'Malley M.A."/>
            <person name="Stajich J.E."/>
            <person name="Spatafora J.W."/>
            <person name="Visel A."/>
            <person name="Grigoriev I.V."/>
        </authorList>
    </citation>
    <scope>NUCLEOTIDE SEQUENCE [LARGE SCALE GENOMIC DNA]</scope>
    <source>
        <strain evidence="3 4">NRRL 3301</strain>
    </source>
</reference>
<proteinExistence type="predicted"/>
<gene>
    <name evidence="2" type="ORF">DM01DRAFT_1377434</name>
    <name evidence="3" type="ORF">DM01DRAFT_1377436</name>
</gene>
<feature type="compositionally biased region" description="Basic and acidic residues" evidence="1">
    <location>
        <begin position="27"/>
        <end position="43"/>
    </location>
</feature>
<protein>
    <submittedName>
        <fullName evidence="3">Uncharacterized protein</fullName>
    </submittedName>
</protein>
<evidence type="ECO:0000256" key="1">
    <source>
        <dbReference type="SAM" id="MobiDB-lite"/>
    </source>
</evidence>
<sequence length="66" mass="7251">MALNDFVNRLTKRSGSGSASSASSTKTKKDSDSSTRSHSDQRATSRYQCQIILTYPPPHITSHHQS</sequence>
<accession>A0A1X2G7K0</accession>
<organism evidence="3 4">
    <name type="scientific">Hesseltinella vesiculosa</name>
    <dbReference type="NCBI Taxonomy" id="101127"/>
    <lineage>
        <taxon>Eukaryota</taxon>
        <taxon>Fungi</taxon>
        <taxon>Fungi incertae sedis</taxon>
        <taxon>Mucoromycota</taxon>
        <taxon>Mucoromycotina</taxon>
        <taxon>Mucoromycetes</taxon>
        <taxon>Mucorales</taxon>
        <taxon>Cunninghamellaceae</taxon>
        <taxon>Hesseltinella</taxon>
    </lineage>
</organism>
<feature type="region of interest" description="Disordered" evidence="1">
    <location>
        <begin position="1"/>
        <end position="48"/>
    </location>
</feature>
<evidence type="ECO:0000313" key="4">
    <source>
        <dbReference type="Proteomes" id="UP000242146"/>
    </source>
</evidence>
<comment type="caution">
    <text evidence="3">The sequence shown here is derived from an EMBL/GenBank/DDBJ whole genome shotgun (WGS) entry which is preliminary data.</text>
</comment>
<dbReference type="AlphaFoldDB" id="A0A1X2G7K0"/>
<dbReference type="Proteomes" id="UP000242146">
    <property type="component" value="Unassembled WGS sequence"/>
</dbReference>
<dbReference type="EMBL" id="MCGT01000035">
    <property type="protein sequence ID" value="ORX47041.1"/>
    <property type="molecule type" value="Genomic_DNA"/>
</dbReference>
<feature type="compositionally biased region" description="Low complexity" evidence="1">
    <location>
        <begin position="13"/>
        <end position="25"/>
    </location>
</feature>
<name>A0A1X2G7K0_9FUNG</name>
<keyword evidence="4" id="KW-1185">Reference proteome</keyword>